<protein>
    <submittedName>
        <fullName evidence="6">SCO family protein</fullName>
    </submittedName>
</protein>
<dbReference type="Pfam" id="PF02630">
    <property type="entry name" value="SCO1-SenC"/>
    <property type="match status" value="1"/>
</dbReference>
<sequence>MKKPLLLLLIALLAAALVWVVFFWSPETPEPAVGSEQPKGGDFVFQSNAGPVALKDLRGKAVVLYFGYTWCPDICPTSLGFLAAALNELNEEQLADVEAVFVSVDPDRDTLDKLKTYAGYFHHKITGATGARTQIDQAVKQYGAAYRLVEQDSATQYLVDHSADLYLIDKQGQLANTLRHGTQPQEILDAILQLLGE</sequence>
<dbReference type="OrthoDB" id="9790194at2"/>
<dbReference type="InterPro" id="IPR013766">
    <property type="entry name" value="Thioredoxin_domain"/>
</dbReference>
<keyword evidence="4" id="KW-1015">Disulfide bond</keyword>
<dbReference type="Gene3D" id="3.40.30.10">
    <property type="entry name" value="Glutaredoxin"/>
    <property type="match status" value="1"/>
</dbReference>
<evidence type="ECO:0000313" key="7">
    <source>
        <dbReference type="Proteomes" id="UP000190896"/>
    </source>
</evidence>
<keyword evidence="2 3" id="KW-0186">Copper</keyword>
<dbReference type="RefSeq" id="WP_078485722.1">
    <property type="nucleotide sequence ID" value="NZ_MPRJ01000005.1"/>
</dbReference>
<evidence type="ECO:0000313" key="6">
    <source>
        <dbReference type="EMBL" id="OOZ37648.1"/>
    </source>
</evidence>
<comment type="similarity">
    <text evidence="1">Belongs to the SCO1/2 family.</text>
</comment>
<evidence type="ECO:0000256" key="4">
    <source>
        <dbReference type="PIRSR" id="PIRSR603782-2"/>
    </source>
</evidence>
<evidence type="ECO:0000256" key="1">
    <source>
        <dbReference type="ARBA" id="ARBA00010996"/>
    </source>
</evidence>
<dbReference type="PROSITE" id="PS51352">
    <property type="entry name" value="THIOREDOXIN_2"/>
    <property type="match status" value="1"/>
</dbReference>
<feature type="binding site" evidence="3">
    <location>
        <position position="75"/>
    </location>
    <ligand>
        <name>Cu cation</name>
        <dbReference type="ChEBI" id="CHEBI:23378"/>
    </ligand>
</feature>
<feature type="binding site" evidence="3">
    <location>
        <position position="71"/>
    </location>
    <ligand>
        <name>Cu cation</name>
        <dbReference type="ChEBI" id="CHEBI:23378"/>
    </ligand>
</feature>
<comment type="caution">
    <text evidence="6">The sequence shown here is derived from an EMBL/GenBank/DDBJ whole genome shotgun (WGS) entry which is preliminary data.</text>
</comment>
<gene>
    <name evidence="6" type="ORF">BOW51_01300</name>
</gene>
<dbReference type="AlphaFoldDB" id="A0A1T2KXS1"/>
<dbReference type="GO" id="GO:0046872">
    <property type="term" value="F:metal ion binding"/>
    <property type="evidence" value="ECO:0007669"/>
    <property type="project" value="UniProtKB-KW"/>
</dbReference>
<dbReference type="PANTHER" id="PTHR12151:SF25">
    <property type="entry name" value="LINALOOL DEHYDRATASE_ISOMERASE DOMAIN-CONTAINING PROTEIN"/>
    <property type="match status" value="1"/>
</dbReference>
<dbReference type="Proteomes" id="UP000190896">
    <property type="component" value="Unassembled WGS sequence"/>
</dbReference>
<proteinExistence type="inferred from homology"/>
<dbReference type="SUPFAM" id="SSF52833">
    <property type="entry name" value="Thioredoxin-like"/>
    <property type="match status" value="1"/>
</dbReference>
<evidence type="ECO:0000256" key="2">
    <source>
        <dbReference type="ARBA" id="ARBA00023008"/>
    </source>
</evidence>
<keyword evidence="3" id="KW-0479">Metal-binding</keyword>
<feature type="domain" description="Thioredoxin" evidence="5">
    <location>
        <begin position="24"/>
        <end position="196"/>
    </location>
</feature>
<dbReference type="EMBL" id="MPRJ01000005">
    <property type="protein sequence ID" value="OOZ37648.1"/>
    <property type="molecule type" value="Genomic_DNA"/>
</dbReference>
<evidence type="ECO:0000256" key="3">
    <source>
        <dbReference type="PIRSR" id="PIRSR603782-1"/>
    </source>
</evidence>
<accession>A0A1T2KXS1</accession>
<feature type="disulfide bond" description="Redox-active" evidence="4">
    <location>
        <begin position="71"/>
        <end position="75"/>
    </location>
</feature>
<name>A0A1T2KXS1_9GAMM</name>
<evidence type="ECO:0000259" key="5">
    <source>
        <dbReference type="PROSITE" id="PS51352"/>
    </source>
</evidence>
<dbReference type="CDD" id="cd02968">
    <property type="entry name" value="SCO"/>
    <property type="match status" value="1"/>
</dbReference>
<organism evidence="6 7">
    <name type="scientific">Solemya velesiana gill symbiont</name>
    <dbReference type="NCBI Taxonomy" id="1918948"/>
    <lineage>
        <taxon>Bacteria</taxon>
        <taxon>Pseudomonadati</taxon>
        <taxon>Pseudomonadota</taxon>
        <taxon>Gammaproteobacteria</taxon>
        <taxon>sulfur-oxidizing symbionts</taxon>
    </lineage>
</organism>
<reference evidence="6 7" key="1">
    <citation type="submission" date="2016-11" db="EMBL/GenBank/DDBJ databases">
        <title>Mixed transmission modes and dynamic genome evolution in an obligate animal-bacterial symbiosis.</title>
        <authorList>
            <person name="Russell S.L."/>
            <person name="Corbett-Detig R.B."/>
            <person name="Cavanaugh C.M."/>
        </authorList>
    </citation>
    <scope>NUCLEOTIDE SEQUENCE [LARGE SCALE GENOMIC DNA]</scope>
    <source>
        <strain evidence="6">Se-Cadez</strain>
    </source>
</reference>
<dbReference type="PANTHER" id="PTHR12151">
    <property type="entry name" value="ELECTRON TRANSPORT PROTIN SCO1/SENC FAMILY MEMBER"/>
    <property type="match status" value="1"/>
</dbReference>
<dbReference type="InterPro" id="IPR003782">
    <property type="entry name" value="SCO1/SenC"/>
</dbReference>
<feature type="binding site" evidence="3">
    <location>
        <position position="161"/>
    </location>
    <ligand>
        <name>Cu cation</name>
        <dbReference type="ChEBI" id="CHEBI:23378"/>
    </ligand>
</feature>
<keyword evidence="7" id="KW-1185">Reference proteome</keyword>
<dbReference type="InterPro" id="IPR036249">
    <property type="entry name" value="Thioredoxin-like_sf"/>
</dbReference>
<dbReference type="FunFam" id="3.40.30.10:FF:000013">
    <property type="entry name" value="Blast:Protein SCO1 homolog, mitochondrial"/>
    <property type="match status" value="1"/>
</dbReference>